<evidence type="ECO:0000313" key="2">
    <source>
        <dbReference type="Proteomes" id="UP000467305"/>
    </source>
</evidence>
<sequence length="229" mass="27573">MKIEKINELPENKAFTKNKIQLKFFDSEELNRGQEIVYYSLYINNIDYTEEIFQQKKIPCLINDKTHFESELNNEFVFIPYDNGILLSIKSYKQYKLKVFIKEKGKITYDSYRGNYFYSNKHILINKRSVVITDINTLKSNRIRFESHFNIEWGILINNVTIRIIQVNNLEVIDYDIEKQKIITKTSLPILKEEFKQLFFRKQKENLTYLEVSLMKKNIYYSELIKLIS</sequence>
<protein>
    <submittedName>
        <fullName evidence="1">Uncharacterized protein</fullName>
    </submittedName>
</protein>
<organism evidence="1 2">
    <name type="scientific">Tenacibaculum aiptasiae</name>
    <dbReference type="NCBI Taxonomy" id="426481"/>
    <lineage>
        <taxon>Bacteria</taxon>
        <taxon>Pseudomonadati</taxon>
        <taxon>Bacteroidota</taxon>
        <taxon>Flavobacteriia</taxon>
        <taxon>Flavobacteriales</taxon>
        <taxon>Flavobacteriaceae</taxon>
        <taxon>Tenacibaculum</taxon>
    </lineage>
</organism>
<reference evidence="1 2" key="1">
    <citation type="submission" date="2019-09" db="EMBL/GenBank/DDBJ databases">
        <authorList>
            <person name="Cao W.R."/>
        </authorList>
    </citation>
    <scope>NUCLEOTIDE SEQUENCE [LARGE SCALE GENOMIC DNA]</scope>
    <source>
        <strain evidence="2">a4</strain>
    </source>
</reference>
<dbReference type="Proteomes" id="UP000467305">
    <property type="component" value="Unassembled WGS sequence"/>
</dbReference>
<accession>A0A7J5ANU9</accession>
<keyword evidence="2" id="KW-1185">Reference proteome</keyword>
<name>A0A7J5ANU9_9FLAO</name>
<proteinExistence type="predicted"/>
<dbReference type="RefSeq" id="WP_150898488.1">
    <property type="nucleotide sequence ID" value="NZ_WAAU01000008.1"/>
</dbReference>
<gene>
    <name evidence="1" type="ORF">F7018_02870</name>
</gene>
<comment type="caution">
    <text evidence="1">The sequence shown here is derived from an EMBL/GenBank/DDBJ whole genome shotgun (WGS) entry which is preliminary data.</text>
</comment>
<dbReference type="EMBL" id="WAAU01000008">
    <property type="protein sequence ID" value="KAB1159269.1"/>
    <property type="molecule type" value="Genomic_DNA"/>
</dbReference>
<dbReference type="AlphaFoldDB" id="A0A7J5ANU9"/>
<dbReference type="OrthoDB" id="1338850at2"/>
<evidence type="ECO:0000313" key="1">
    <source>
        <dbReference type="EMBL" id="KAB1159269.1"/>
    </source>
</evidence>